<feature type="transmembrane region" description="Helical" evidence="2">
    <location>
        <begin position="163"/>
        <end position="188"/>
    </location>
</feature>
<dbReference type="PANTHER" id="PTHR40465:SF1">
    <property type="entry name" value="DUF6534 DOMAIN-CONTAINING PROTEIN"/>
    <property type="match status" value="1"/>
</dbReference>
<name>A0AAD2HBE9_9AGAR</name>
<dbReference type="AlphaFoldDB" id="A0AAD2HBE9"/>
<dbReference type="PANTHER" id="PTHR40465">
    <property type="entry name" value="CHROMOSOME 1, WHOLE GENOME SHOTGUN SEQUENCE"/>
    <property type="match status" value="1"/>
</dbReference>
<feature type="transmembrane region" description="Helical" evidence="2">
    <location>
        <begin position="93"/>
        <end position="113"/>
    </location>
</feature>
<accession>A0AAD2HBE9</accession>
<dbReference type="Proteomes" id="UP001295794">
    <property type="component" value="Unassembled WGS sequence"/>
</dbReference>
<dbReference type="Pfam" id="PF20152">
    <property type="entry name" value="DUF6534"/>
    <property type="match status" value="1"/>
</dbReference>
<feature type="transmembrane region" description="Helical" evidence="2">
    <location>
        <begin position="235"/>
        <end position="256"/>
    </location>
</feature>
<keyword evidence="2" id="KW-0812">Transmembrane</keyword>
<dbReference type="EMBL" id="CAVNYO010000181">
    <property type="protein sequence ID" value="CAK5272512.1"/>
    <property type="molecule type" value="Genomic_DNA"/>
</dbReference>
<feature type="transmembrane region" description="Helical" evidence="2">
    <location>
        <begin position="125"/>
        <end position="151"/>
    </location>
</feature>
<feature type="region of interest" description="Disordered" evidence="1">
    <location>
        <begin position="287"/>
        <end position="320"/>
    </location>
</feature>
<organism evidence="4 5">
    <name type="scientific">Mycena citricolor</name>
    <dbReference type="NCBI Taxonomy" id="2018698"/>
    <lineage>
        <taxon>Eukaryota</taxon>
        <taxon>Fungi</taxon>
        <taxon>Dikarya</taxon>
        <taxon>Basidiomycota</taxon>
        <taxon>Agaricomycotina</taxon>
        <taxon>Agaricomycetes</taxon>
        <taxon>Agaricomycetidae</taxon>
        <taxon>Agaricales</taxon>
        <taxon>Marasmiineae</taxon>
        <taxon>Mycenaceae</taxon>
        <taxon>Mycena</taxon>
    </lineage>
</organism>
<feature type="transmembrane region" description="Helical" evidence="2">
    <location>
        <begin position="20"/>
        <end position="42"/>
    </location>
</feature>
<gene>
    <name evidence="4" type="ORF">MYCIT1_LOCUS18172</name>
</gene>
<evidence type="ECO:0000256" key="1">
    <source>
        <dbReference type="SAM" id="MobiDB-lite"/>
    </source>
</evidence>
<comment type="caution">
    <text evidence="4">The sequence shown here is derived from an EMBL/GenBank/DDBJ whole genome shotgun (WGS) entry which is preliminary data.</text>
</comment>
<feature type="transmembrane region" description="Helical" evidence="2">
    <location>
        <begin position="54"/>
        <end position="73"/>
    </location>
</feature>
<evidence type="ECO:0000259" key="3">
    <source>
        <dbReference type="Pfam" id="PF20152"/>
    </source>
</evidence>
<keyword evidence="5" id="KW-1185">Reference proteome</keyword>
<evidence type="ECO:0000313" key="4">
    <source>
        <dbReference type="EMBL" id="CAK5272512.1"/>
    </source>
</evidence>
<evidence type="ECO:0000313" key="5">
    <source>
        <dbReference type="Proteomes" id="UP001295794"/>
    </source>
</evidence>
<dbReference type="InterPro" id="IPR045339">
    <property type="entry name" value="DUF6534"/>
</dbReference>
<keyword evidence="2" id="KW-1133">Transmembrane helix</keyword>
<reference evidence="4" key="1">
    <citation type="submission" date="2023-11" db="EMBL/GenBank/DDBJ databases">
        <authorList>
            <person name="De Vega J J."/>
            <person name="De Vega J J."/>
        </authorList>
    </citation>
    <scope>NUCLEOTIDE SEQUENCE</scope>
</reference>
<protein>
    <recommendedName>
        <fullName evidence="3">DUF6534 domain-containing protein</fullName>
    </recommendedName>
</protein>
<sequence>MSLSPSPPRLPAMDSTLGAMEVGGVVGTFLFGIETLQTFHYFRRFSQDPAYLKWTVALLWFLELGHSITTWHLLYSLTVTFYGQPQHIQTPPISLPLTILFSAPLYFIVQFFFANRVRLLSGRWFMTIVCWSLTTIRFGCTFAMMGVVLNISSLGELEAHYQWLMALGLSLGVGVDVLVAGSMCWCLWRLRSDGVVSTRKVVDKLILWTLESGIATGGTSIGLLAFFFARSDLSWFPFYLILGKLFSNSMLAALNGRSHLRQLDRRTEPSTKSGSALHMPVSSGQMEFLTPGASMFGTTNESSDYTEENKDPRELHRYPQ</sequence>
<proteinExistence type="predicted"/>
<feature type="compositionally biased region" description="Basic and acidic residues" evidence="1">
    <location>
        <begin position="307"/>
        <end position="320"/>
    </location>
</feature>
<feature type="transmembrane region" description="Helical" evidence="2">
    <location>
        <begin position="208"/>
        <end position="229"/>
    </location>
</feature>
<keyword evidence="2" id="KW-0472">Membrane</keyword>
<evidence type="ECO:0000256" key="2">
    <source>
        <dbReference type="SAM" id="Phobius"/>
    </source>
</evidence>
<feature type="domain" description="DUF6534" evidence="3">
    <location>
        <begin position="173"/>
        <end position="259"/>
    </location>
</feature>